<dbReference type="PANTHER" id="PTHR24135">
    <property type="entry name" value="SH3 AND MULTIPLE ANKYRIN REPEAT DOMAINS PROTEIN"/>
    <property type="match status" value="1"/>
</dbReference>
<dbReference type="GO" id="GO:0044218">
    <property type="term" value="C:other organism cell membrane"/>
    <property type="evidence" value="ECO:0007669"/>
    <property type="project" value="UniProtKB-KW"/>
</dbReference>
<evidence type="ECO:0000256" key="11">
    <source>
        <dbReference type="SAM" id="MobiDB-lite"/>
    </source>
</evidence>
<feature type="region of interest" description="Disordered" evidence="11">
    <location>
        <begin position="1271"/>
        <end position="1325"/>
    </location>
</feature>
<feature type="region of interest" description="Disordered" evidence="11">
    <location>
        <begin position="977"/>
        <end position="1254"/>
    </location>
</feature>
<dbReference type="GO" id="GO:0044231">
    <property type="term" value="C:host cell presynaptic membrane"/>
    <property type="evidence" value="ECO:0007669"/>
    <property type="project" value="UniProtKB-KW"/>
</dbReference>
<feature type="compositionally biased region" description="Low complexity" evidence="11">
    <location>
        <begin position="843"/>
        <end position="865"/>
    </location>
</feature>
<reference evidence="15" key="1">
    <citation type="journal article" date="2020" name="Cell">
        <title>Large-Scale Comparative Analyses of Tick Genomes Elucidate Their Genetic Diversity and Vector Capacities.</title>
        <authorList>
            <consortium name="Tick Genome and Microbiome Consortium (TIGMIC)"/>
            <person name="Jia N."/>
            <person name="Wang J."/>
            <person name="Shi W."/>
            <person name="Du L."/>
            <person name="Sun Y."/>
            <person name="Zhan W."/>
            <person name="Jiang J.F."/>
            <person name="Wang Q."/>
            <person name="Zhang B."/>
            <person name="Ji P."/>
            <person name="Bell-Sakyi L."/>
            <person name="Cui X.M."/>
            <person name="Yuan T.T."/>
            <person name="Jiang B.G."/>
            <person name="Yang W.F."/>
            <person name="Lam T.T."/>
            <person name="Chang Q.C."/>
            <person name="Ding S.J."/>
            <person name="Wang X.J."/>
            <person name="Zhu J.G."/>
            <person name="Ruan X.D."/>
            <person name="Zhao L."/>
            <person name="Wei J.T."/>
            <person name="Ye R.Z."/>
            <person name="Que T.C."/>
            <person name="Du C.H."/>
            <person name="Zhou Y.H."/>
            <person name="Cheng J.X."/>
            <person name="Dai P.F."/>
            <person name="Guo W.B."/>
            <person name="Han X.H."/>
            <person name="Huang E.J."/>
            <person name="Li L.F."/>
            <person name="Wei W."/>
            <person name="Gao Y.C."/>
            <person name="Liu J.Z."/>
            <person name="Shao H.Z."/>
            <person name="Wang X."/>
            <person name="Wang C.C."/>
            <person name="Yang T.C."/>
            <person name="Huo Q.B."/>
            <person name="Li W."/>
            <person name="Chen H.Y."/>
            <person name="Chen S.E."/>
            <person name="Zhou L.G."/>
            <person name="Ni X.B."/>
            <person name="Tian J.H."/>
            <person name="Sheng Y."/>
            <person name="Liu T."/>
            <person name="Pan Y.S."/>
            <person name="Xia L.Y."/>
            <person name="Li J."/>
            <person name="Zhao F."/>
            <person name="Cao W.C."/>
        </authorList>
    </citation>
    <scope>NUCLEOTIDE SEQUENCE</scope>
    <source>
        <strain evidence="15">Rsan-2018</strain>
    </source>
</reference>
<dbReference type="Gene3D" id="1.25.40.20">
    <property type="entry name" value="Ankyrin repeat-containing domain"/>
    <property type="match status" value="2"/>
</dbReference>
<feature type="domain" description="PDZ" evidence="14">
    <location>
        <begin position="624"/>
        <end position="717"/>
    </location>
</feature>
<dbReference type="SUPFAM" id="SSF50044">
    <property type="entry name" value="SH3-domain"/>
    <property type="match status" value="1"/>
</dbReference>
<dbReference type="PROSITE" id="PS50297">
    <property type="entry name" value="ANK_REP_REGION"/>
    <property type="match status" value="3"/>
</dbReference>
<feature type="repeat" description="ANK" evidence="9">
    <location>
        <begin position="282"/>
        <end position="314"/>
    </location>
</feature>
<dbReference type="Proteomes" id="UP000821837">
    <property type="component" value="Chromosome 8"/>
</dbReference>
<dbReference type="CDD" id="cd09506">
    <property type="entry name" value="SAM_Shank1_2_3"/>
    <property type="match status" value="1"/>
</dbReference>
<feature type="compositionally biased region" description="Low complexity" evidence="11">
    <location>
        <begin position="1080"/>
        <end position="1101"/>
    </location>
</feature>
<dbReference type="PROSITE" id="PS50002">
    <property type="entry name" value="SH3"/>
    <property type="match status" value="1"/>
</dbReference>
<evidence type="ECO:0000259" key="14">
    <source>
        <dbReference type="PROSITE" id="PS50106"/>
    </source>
</evidence>
<keyword evidence="6" id="KW-0528">Neurotoxin</keyword>
<evidence type="ECO:0000256" key="2">
    <source>
        <dbReference type="ARBA" id="ARBA00022443"/>
    </source>
</evidence>
<evidence type="ECO:0000256" key="3">
    <source>
        <dbReference type="ARBA" id="ARBA00022483"/>
    </source>
</evidence>
<keyword evidence="7" id="KW-0472">Membrane</keyword>
<feature type="compositionally biased region" description="Pro residues" evidence="11">
    <location>
        <begin position="1015"/>
        <end position="1027"/>
    </location>
</feature>
<dbReference type="CDD" id="cd17091">
    <property type="entry name" value="FERM_F0_SHANK"/>
    <property type="match status" value="1"/>
</dbReference>
<dbReference type="GO" id="GO:0045211">
    <property type="term" value="C:postsynaptic membrane"/>
    <property type="evidence" value="ECO:0007669"/>
    <property type="project" value="TreeGrafter"/>
</dbReference>
<feature type="region of interest" description="Disordered" evidence="11">
    <location>
        <begin position="499"/>
        <end position="521"/>
    </location>
</feature>
<dbReference type="CDD" id="cd06746">
    <property type="entry name" value="PDZ_SHANK1_3-like"/>
    <property type="match status" value="1"/>
</dbReference>
<dbReference type="SMART" id="SM00228">
    <property type="entry name" value="PDZ"/>
    <property type="match status" value="1"/>
</dbReference>
<dbReference type="InterPro" id="IPR051569">
    <property type="entry name" value="SHANK"/>
</dbReference>
<evidence type="ECO:0000256" key="8">
    <source>
        <dbReference type="ARBA" id="ARBA00034105"/>
    </source>
</evidence>
<keyword evidence="16" id="KW-1185">Reference proteome</keyword>
<dbReference type="GO" id="GO:0035255">
    <property type="term" value="F:ionotropic glutamate receptor binding"/>
    <property type="evidence" value="ECO:0007669"/>
    <property type="project" value="TreeGrafter"/>
</dbReference>
<feature type="domain" description="SH3" evidence="12">
    <location>
        <begin position="527"/>
        <end position="587"/>
    </location>
</feature>
<dbReference type="SMART" id="SM00454">
    <property type="entry name" value="SAM"/>
    <property type="match status" value="1"/>
</dbReference>
<feature type="compositionally biased region" description="Low complexity" evidence="11">
    <location>
        <begin position="506"/>
        <end position="521"/>
    </location>
</feature>
<dbReference type="PROSITE" id="PS50088">
    <property type="entry name" value="ANK_REPEAT"/>
    <property type="match status" value="3"/>
</dbReference>
<dbReference type="SMART" id="SM00248">
    <property type="entry name" value="ANK"/>
    <property type="match status" value="5"/>
</dbReference>
<feature type="repeat" description="ANK" evidence="9">
    <location>
        <begin position="215"/>
        <end position="247"/>
    </location>
</feature>
<keyword evidence="3" id="KW-0268">Exocytosis</keyword>
<dbReference type="InterPro" id="IPR036034">
    <property type="entry name" value="PDZ_sf"/>
</dbReference>
<gene>
    <name evidence="15" type="ORF">HPB52_016741</name>
</gene>
<feature type="repeat" description="ANK" evidence="9">
    <location>
        <begin position="315"/>
        <end position="347"/>
    </location>
</feature>
<keyword evidence="7" id="KW-1053">Target membrane</keyword>
<feature type="compositionally biased region" description="Low complexity" evidence="11">
    <location>
        <begin position="428"/>
        <end position="460"/>
    </location>
</feature>
<dbReference type="SUPFAM" id="SSF48403">
    <property type="entry name" value="Ankyrin repeat"/>
    <property type="match status" value="1"/>
</dbReference>
<evidence type="ECO:0000256" key="9">
    <source>
        <dbReference type="PROSITE-ProRule" id="PRU00023"/>
    </source>
</evidence>
<evidence type="ECO:0000256" key="7">
    <source>
        <dbReference type="ARBA" id="ARBA00023298"/>
    </source>
</evidence>
<dbReference type="GO" id="GO:0014069">
    <property type="term" value="C:postsynaptic density"/>
    <property type="evidence" value="ECO:0007669"/>
    <property type="project" value="UniProtKB-SubCell"/>
</dbReference>
<dbReference type="InterPro" id="IPR002110">
    <property type="entry name" value="Ankyrin_rpt"/>
</dbReference>
<dbReference type="Pfam" id="PF00595">
    <property type="entry name" value="PDZ"/>
    <property type="match status" value="1"/>
</dbReference>
<protein>
    <recommendedName>
        <fullName evidence="17">SH3 and multiple ankyrin repeat domains protein 3</fullName>
    </recommendedName>
</protein>
<evidence type="ECO:0000256" key="5">
    <source>
        <dbReference type="ARBA" id="ARBA00023018"/>
    </source>
</evidence>
<feature type="domain" description="SAM" evidence="13">
    <location>
        <begin position="1657"/>
        <end position="1719"/>
    </location>
</feature>
<feature type="region of interest" description="Disordered" evidence="11">
    <location>
        <begin position="726"/>
        <end position="754"/>
    </location>
</feature>
<keyword evidence="6" id="KW-0638">Presynaptic neurotoxin</keyword>
<dbReference type="VEuPathDB" id="VectorBase:RSAN_034635"/>
<dbReference type="EMBL" id="JABSTV010001254">
    <property type="protein sequence ID" value="KAH7939735.1"/>
    <property type="molecule type" value="Genomic_DNA"/>
</dbReference>
<accession>A0A9D4PER3</accession>
<dbReference type="InterPro" id="IPR001452">
    <property type="entry name" value="SH3_domain"/>
</dbReference>
<dbReference type="SUPFAM" id="SSF47769">
    <property type="entry name" value="SAM/Pointed domain"/>
    <property type="match status" value="1"/>
</dbReference>
<comment type="caution">
    <text evidence="15">The sequence shown here is derived from an EMBL/GenBank/DDBJ whole genome shotgun (WGS) entry which is preliminary data.</text>
</comment>
<keyword evidence="5" id="KW-0770">Synapse</keyword>
<reference evidence="15" key="2">
    <citation type="submission" date="2021-09" db="EMBL/GenBank/DDBJ databases">
        <authorList>
            <person name="Jia N."/>
            <person name="Wang J."/>
            <person name="Shi W."/>
            <person name="Du L."/>
            <person name="Sun Y."/>
            <person name="Zhan W."/>
            <person name="Jiang J."/>
            <person name="Wang Q."/>
            <person name="Zhang B."/>
            <person name="Ji P."/>
            <person name="Sakyi L.B."/>
            <person name="Cui X."/>
            <person name="Yuan T."/>
            <person name="Jiang B."/>
            <person name="Yang W."/>
            <person name="Lam T.T.-Y."/>
            <person name="Chang Q."/>
            <person name="Ding S."/>
            <person name="Wang X."/>
            <person name="Zhu J."/>
            <person name="Ruan X."/>
            <person name="Zhao L."/>
            <person name="Wei J."/>
            <person name="Que T."/>
            <person name="Du C."/>
            <person name="Cheng J."/>
            <person name="Dai P."/>
            <person name="Han X."/>
            <person name="Huang E."/>
            <person name="Gao Y."/>
            <person name="Liu J."/>
            <person name="Shao H."/>
            <person name="Ye R."/>
            <person name="Li L."/>
            <person name="Wei W."/>
            <person name="Wang X."/>
            <person name="Wang C."/>
            <person name="Huo Q."/>
            <person name="Li W."/>
            <person name="Guo W."/>
            <person name="Chen H."/>
            <person name="Chen S."/>
            <person name="Zhou L."/>
            <person name="Zhou L."/>
            <person name="Ni X."/>
            <person name="Tian J."/>
            <person name="Zhou Y."/>
            <person name="Sheng Y."/>
            <person name="Liu T."/>
            <person name="Pan Y."/>
            <person name="Xia L."/>
            <person name="Li J."/>
            <person name="Zhao F."/>
            <person name="Cao W."/>
        </authorList>
    </citation>
    <scope>NUCLEOTIDE SEQUENCE</scope>
    <source>
        <strain evidence="15">Rsan-2018</strain>
        <tissue evidence="15">Larvae</tissue>
    </source>
</reference>
<dbReference type="InterPro" id="IPR001478">
    <property type="entry name" value="PDZ"/>
</dbReference>
<feature type="compositionally biased region" description="Polar residues" evidence="11">
    <location>
        <begin position="829"/>
        <end position="842"/>
    </location>
</feature>
<dbReference type="Pfam" id="PF12796">
    <property type="entry name" value="Ank_2"/>
    <property type="match status" value="2"/>
</dbReference>
<dbReference type="Gene3D" id="2.30.42.10">
    <property type="match status" value="1"/>
</dbReference>
<dbReference type="Pfam" id="PF07653">
    <property type="entry name" value="SH3_2"/>
    <property type="match status" value="1"/>
</dbReference>
<evidence type="ECO:0008006" key="17">
    <source>
        <dbReference type="Google" id="ProtNLM"/>
    </source>
</evidence>
<keyword evidence="4" id="KW-1052">Target cell membrane</keyword>
<evidence type="ECO:0000256" key="1">
    <source>
        <dbReference type="ARBA" id="ARBA00004175"/>
    </source>
</evidence>
<proteinExistence type="predicted"/>
<dbReference type="PROSITE" id="PS50106">
    <property type="entry name" value="PDZ"/>
    <property type="match status" value="1"/>
</dbReference>
<dbReference type="GO" id="GO:0030160">
    <property type="term" value="F:synaptic receptor adaptor activity"/>
    <property type="evidence" value="ECO:0007669"/>
    <property type="project" value="TreeGrafter"/>
</dbReference>
<feature type="region of interest" description="Disordered" evidence="11">
    <location>
        <begin position="1493"/>
        <end position="1558"/>
    </location>
</feature>
<feature type="compositionally biased region" description="Basic residues" evidence="11">
    <location>
        <begin position="1293"/>
        <end position="1305"/>
    </location>
</feature>
<evidence type="ECO:0000256" key="6">
    <source>
        <dbReference type="ARBA" id="ARBA00023028"/>
    </source>
</evidence>
<dbReference type="PANTHER" id="PTHR24135:SF28">
    <property type="entry name" value="LD13733P"/>
    <property type="match status" value="1"/>
</dbReference>
<dbReference type="Pfam" id="PF00536">
    <property type="entry name" value="SAM_1"/>
    <property type="match status" value="1"/>
</dbReference>
<feature type="region of interest" description="Disordered" evidence="11">
    <location>
        <begin position="777"/>
        <end position="800"/>
    </location>
</feature>
<feature type="compositionally biased region" description="Low complexity" evidence="11">
    <location>
        <begin position="1542"/>
        <end position="1554"/>
    </location>
</feature>
<comment type="subcellular location">
    <subcellularLocation>
        <location evidence="8">Postsynaptic density</location>
    </subcellularLocation>
    <subcellularLocation>
        <location evidence="1">Target cell membrane</location>
    </subcellularLocation>
</comment>
<evidence type="ECO:0000313" key="15">
    <source>
        <dbReference type="EMBL" id="KAH7939735.1"/>
    </source>
</evidence>
<dbReference type="PROSITE" id="PS50105">
    <property type="entry name" value="SAM_DOMAIN"/>
    <property type="match status" value="1"/>
</dbReference>
<dbReference type="InterPro" id="IPR036028">
    <property type="entry name" value="SH3-like_dom_sf"/>
</dbReference>
<evidence type="ECO:0000313" key="16">
    <source>
        <dbReference type="Proteomes" id="UP000821837"/>
    </source>
</evidence>
<keyword evidence="9" id="KW-0040">ANK repeat</keyword>
<dbReference type="Gene3D" id="2.30.30.40">
    <property type="entry name" value="SH3 Domains"/>
    <property type="match status" value="1"/>
</dbReference>
<feature type="compositionally biased region" description="Low complexity" evidence="11">
    <location>
        <begin position="991"/>
        <end position="1013"/>
    </location>
</feature>
<evidence type="ECO:0000259" key="13">
    <source>
        <dbReference type="PROSITE" id="PS50105"/>
    </source>
</evidence>
<dbReference type="InterPro" id="IPR036770">
    <property type="entry name" value="Ankyrin_rpt-contain_sf"/>
</dbReference>
<feature type="region of interest" description="Disordered" evidence="11">
    <location>
        <begin position="589"/>
        <end position="608"/>
    </location>
</feature>
<feature type="region of interest" description="Disordered" evidence="11">
    <location>
        <begin position="1441"/>
        <end position="1460"/>
    </location>
</feature>
<feature type="region of interest" description="Disordered" evidence="11">
    <location>
        <begin position="375"/>
        <end position="464"/>
    </location>
</feature>
<feature type="compositionally biased region" description="Acidic residues" evidence="11">
    <location>
        <begin position="1170"/>
        <end position="1180"/>
    </location>
</feature>
<organism evidence="15 16">
    <name type="scientific">Rhipicephalus sanguineus</name>
    <name type="common">Brown dog tick</name>
    <name type="synonym">Ixodes sanguineus</name>
    <dbReference type="NCBI Taxonomy" id="34632"/>
    <lineage>
        <taxon>Eukaryota</taxon>
        <taxon>Metazoa</taxon>
        <taxon>Ecdysozoa</taxon>
        <taxon>Arthropoda</taxon>
        <taxon>Chelicerata</taxon>
        <taxon>Arachnida</taxon>
        <taxon>Acari</taxon>
        <taxon>Parasitiformes</taxon>
        <taxon>Ixodida</taxon>
        <taxon>Ixodoidea</taxon>
        <taxon>Ixodidae</taxon>
        <taxon>Rhipicephalinae</taxon>
        <taxon>Rhipicephalus</taxon>
        <taxon>Rhipicephalus</taxon>
    </lineage>
</organism>
<evidence type="ECO:0000256" key="4">
    <source>
        <dbReference type="ARBA" id="ARBA00022537"/>
    </source>
</evidence>
<feature type="region of interest" description="Disordered" evidence="11">
    <location>
        <begin position="822"/>
        <end position="877"/>
    </location>
</feature>
<feature type="compositionally biased region" description="Pro residues" evidence="11">
    <location>
        <begin position="1156"/>
        <end position="1168"/>
    </location>
</feature>
<dbReference type="InterPro" id="IPR001660">
    <property type="entry name" value="SAM"/>
</dbReference>
<dbReference type="Gene3D" id="1.10.150.50">
    <property type="entry name" value="Transcription Factor, Ets-1"/>
    <property type="match status" value="1"/>
</dbReference>
<evidence type="ECO:0000259" key="12">
    <source>
        <dbReference type="PROSITE" id="PS50002"/>
    </source>
</evidence>
<feature type="compositionally biased region" description="Basic and acidic residues" evidence="11">
    <location>
        <begin position="1110"/>
        <end position="1119"/>
    </location>
</feature>
<dbReference type="FunFam" id="2.30.42.10:FF:000018">
    <property type="entry name" value="SH3 and multiple ankyrin repeat domains protein 2"/>
    <property type="match status" value="1"/>
</dbReference>
<feature type="region of interest" description="Disordered" evidence="11">
    <location>
        <begin position="1583"/>
        <end position="1608"/>
    </location>
</feature>
<keyword evidence="6" id="KW-0800">Toxin</keyword>
<dbReference type="InterPro" id="IPR013761">
    <property type="entry name" value="SAM/pointed_sf"/>
</dbReference>
<dbReference type="GO" id="GO:0043197">
    <property type="term" value="C:dendritic spine"/>
    <property type="evidence" value="ECO:0007669"/>
    <property type="project" value="TreeGrafter"/>
</dbReference>
<dbReference type="SUPFAM" id="SSF50156">
    <property type="entry name" value="PDZ domain-like"/>
    <property type="match status" value="1"/>
</dbReference>
<dbReference type="Gene3D" id="3.10.20.90">
    <property type="entry name" value="Phosphatidylinositol 3-kinase Catalytic Subunit, Chain A, domain 1"/>
    <property type="match status" value="1"/>
</dbReference>
<keyword evidence="2 10" id="KW-0728">SH3 domain</keyword>
<sequence>MMVKRRRNCGLSRPVGSSSGAGTVMKAVAMETVDDTVTTEDQLVPLQVFVPDLVIQKCFHVQKDELIWDIKQHIISSLPKEVKEGFNYGLYCPPVNGKAGKFLDEERPIADYPLSDAVAYLELRYKRRVYKMINVEEKQIKQLHTRANLRRMLDHVTNSNVDKISKLCTRGLDPNFHCPDTGETPLTLAAGLKSPSKVIIALVNGGALLDYRTKDGRTALHRAVEKNNLEALKTLLDLGASPNYKDARGLTPLYYTVLWNADPQLAETLLHDHATLGVADPQGWQEVHQACKHGLVQHLEQLLFYGADMNARNASGNTPLHVCAVNDRESCARVLLFRGADPAALNYANQNPYQVAVIAGNLALADVIKNHKPEDVVPYREPPTYNPRRRASSAALSRTHSDPRLELVVLGAKPPSPCPSNRSLPPFSSAASTASEASSMASSSHANDSEGSSGTAASSATDKRLAKPLSSRSYALSLPALTVSRSLVALSLADKSATSESSGVCTSNSAHSCDSSTDSSDTPEVITVGTTCVCVTEYQSPLQGHLSLNCGDIVQVTEVSDTGMLEGRTRDGRQGMFPSAAVQEVKMRGSTSSQGRVRGRREMQSTSGAATLPRRWRMYGEPRTVVLQKSKKGFGFVLRGAKATSPLMERLPTENWPSLQYLDDVDQGGVADLAGLKRGDFLLEINGQDVSQATHECVVNIILQQGDLIAMTVLTVAGTVPGLAFSQGGSSSSAPSSAPGSEAGSVPAASSSVTPPMLQANGAVAGAYRQCATLPRKLSAKKAPAPPKRDPKTTLSVGRARAKSMVAGLTDIEVLDRTLNEYDSEGRSTKSSSIESIPKQNGTTSAPAASSNASASATATAAATAGPEGTKTASIRSRPVRMTAAELEEFLTRQSAERKPRVFGSVAAMKRAARGAGPTILKDFNSEPELNAAETDLARRRSRSQENLAIYGESWKKMEEIWKKPATRIYAETTATATAKQPLPAPPSGNTSASTPPAAVSAPVSAEQASQSSRKPPPSHPPPPPPVGQMLKVDVSNAMGDYANVDGIPDSKVMSSFRPGDSAKLYASPESLTHVAYKTSAEARGAGRPGRTPAPPGSGTRSQSLPPRIQNREPSETRENVVYSTFRVVQPTPETGTARAAAKGKKVRGPASVQEEPPPPPEKPPYIPEPDYDSTDEEDEQVSRKLKSGDMGTFKASSGGSRRDEAPPPPERAPTTTTTMVTAVRHDSDPKVIATKSHTLEPRSSRAQETIVHIKRDPLESEKLVLEVSAGSVRDNISAFEKRSAGSSTAPRPTKHAGSRDHHHHLHDEPENSSSGVSSDVEVERQELRSYDQAALSKRLSAYYLQRRQSAENLVPVTTTAATAAPVVSNLDSHLNQRNMLGRHQQMVPPVSSSAASMAATASSIVASNQAMRRPQAADNKAVLGGIPKKTLKIRLDQKVHATRRTEGAPRATDAAADGSSLKRSIDESLDFIRLQIDSLGLSSVNEADMLTELVPPPPEFSHGVRPQQAEPIAPPPPEFSDEYHRRFDHHHQPVPPHHHQPQQLPQHQPQSQQLARHQAALYHQLNQPQQQQHLPAAYCRYNGSPQHHHSATLRPTSSAHHQPRPTVHDVYRPGYGTLGRRTDPQVLVVPIERQAGDLARLKSVQREFRQKPLVEWSARDVSDWLESLFLQEYRPRFVEAGITGVKLANMDSNDFMGLGVKQVGHRVNMERSLRRYMK</sequence>
<dbReference type="GO" id="GO:0006887">
    <property type="term" value="P:exocytosis"/>
    <property type="evidence" value="ECO:0007669"/>
    <property type="project" value="UniProtKB-KW"/>
</dbReference>
<evidence type="ECO:0000256" key="10">
    <source>
        <dbReference type="PROSITE-ProRule" id="PRU00192"/>
    </source>
</evidence>
<feature type="compositionally biased region" description="Basic and acidic residues" evidence="11">
    <location>
        <begin position="1238"/>
        <end position="1254"/>
    </location>
</feature>
<name>A0A9D4PER3_RHISA</name>
<dbReference type="SMART" id="SM00326">
    <property type="entry name" value="SH3"/>
    <property type="match status" value="1"/>
</dbReference>